<dbReference type="Proteomes" id="UP001341840">
    <property type="component" value="Unassembled WGS sequence"/>
</dbReference>
<evidence type="ECO:0000313" key="5">
    <source>
        <dbReference type="EMBL" id="MED6125319.1"/>
    </source>
</evidence>
<feature type="region of interest" description="Disordered" evidence="3">
    <location>
        <begin position="307"/>
        <end position="329"/>
    </location>
</feature>
<dbReference type="EMBL" id="JASCZI010030910">
    <property type="protein sequence ID" value="MED6125319.1"/>
    <property type="molecule type" value="Genomic_DNA"/>
</dbReference>
<dbReference type="Gene3D" id="3.30.70.330">
    <property type="match status" value="1"/>
</dbReference>
<gene>
    <name evidence="5" type="ORF">PIB30_067359</name>
</gene>
<dbReference type="CDD" id="cd00590">
    <property type="entry name" value="RRM_SF"/>
    <property type="match status" value="1"/>
</dbReference>
<dbReference type="PANTHER" id="PTHR21245">
    <property type="entry name" value="HETEROGENEOUS NUCLEAR RIBONUCLEOPROTEIN"/>
    <property type="match status" value="1"/>
</dbReference>
<evidence type="ECO:0000256" key="3">
    <source>
        <dbReference type="SAM" id="MobiDB-lite"/>
    </source>
</evidence>
<feature type="region of interest" description="Disordered" evidence="3">
    <location>
        <begin position="393"/>
        <end position="432"/>
    </location>
</feature>
<feature type="domain" description="RRM" evidence="4">
    <location>
        <begin position="6"/>
        <end position="85"/>
    </location>
</feature>
<evidence type="ECO:0000313" key="6">
    <source>
        <dbReference type="Proteomes" id="UP001341840"/>
    </source>
</evidence>
<dbReference type="InterPro" id="IPR035979">
    <property type="entry name" value="RBD_domain_sf"/>
</dbReference>
<feature type="region of interest" description="Disordered" evidence="3">
    <location>
        <begin position="356"/>
        <end position="379"/>
    </location>
</feature>
<evidence type="ECO:0000259" key="4">
    <source>
        <dbReference type="PROSITE" id="PS50102"/>
    </source>
</evidence>
<reference evidence="5 6" key="1">
    <citation type="journal article" date="2023" name="Plants (Basel)">
        <title>Bridging the Gap: Combining Genomics and Transcriptomics Approaches to Understand Stylosanthes scabra, an Orphan Legume from the Brazilian Caatinga.</title>
        <authorList>
            <person name="Ferreira-Neto J.R.C."/>
            <person name="da Silva M.D."/>
            <person name="Binneck E."/>
            <person name="de Melo N.F."/>
            <person name="da Silva R.H."/>
            <person name="de Melo A.L.T.M."/>
            <person name="Pandolfi V."/>
            <person name="Bustamante F.O."/>
            <person name="Brasileiro-Vidal A.C."/>
            <person name="Benko-Iseppon A.M."/>
        </authorList>
    </citation>
    <scope>NUCLEOTIDE SEQUENCE [LARGE SCALE GENOMIC DNA]</scope>
    <source>
        <tissue evidence="5">Leaves</tissue>
    </source>
</reference>
<feature type="compositionally biased region" description="Basic residues" evidence="3">
    <location>
        <begin position="362"/>
        <end position="379"/>
    </location>
</feature>
<dbReference type="SUPFAM" id="SSF54928">
    <property type="entry name" value="RNA-binding domain, RBD"/>
    <property type="match status" value="1"/>
</dbReference>
<dbReference type="Pfam" id="PF00076">
    <property type="entry name" value="RRM_1"/>
    <property type="match status" value="1"/>
</dbReference>
<feature type="compositionally biased region" description="Basic residues" evidence="3">
    <location>
        <begin position="395"/>
        <end position="408"/>
    </location>
</feature>
<protein>
    <recommendedName>
        <fullName evidence="4">RRM domain-containing protein</fullName>
    </recommendedName>
</protein>
<comment type="caution">
    <text evidence="5">The sequence shown here is derived from an EMBL/GenBank/DDBJ whole genome shotgun (WGS) entry which is preliminary data.</text>
</comment>
<evidence type="ECO:0000256" key="1">
    <source>
        <dbReference type="ARBA" id="ARBA00022884"/>
    </source>
</evidence>
<organism evidence="5 6">
    <name type="scientific">Stylosanthes scabra</name>
    <dbReference type="NCBI Taxonomy" id="79078"/>
    <lineage>
        <taxon>Eukaryota</taxon>
        <taxon>Viridiplantae</taxon>
        <taxon>Streptophyta</taxon>
        <taxon>Embryophyta</taxon>
        <taxon>Tracheophyta</taxon>
        <taxon>Spermatophyta</taxon>
        <taxon>Magnoliopsida</taxon>
        <taxon>eudicotyledons</taxon>
        <taxon>Gunneridae</taxon>
        <taxon>Pentapetalae</taxon>
        <taxon>rosids</taxon>
        <taxon>fabids</taxon>
        <taxon>Fabales</taxon>
        <taxon>Fabaceae</taxon>
        <taxon>Papilionoideae</taxon>
        <taxon>50 kb inversion clade</taxon>
        <taxon>dalbergioids sensu lato</taxon>
        <taxon>Dalbergieae</taxon>
        <taxon>Pterocarpus clade</taxon>
        <taxon>Stylosanthes</taxon>
    </lineage>
</organism>
<keyword evidence="6" id="KW-1185">Reference proteome</keyword>
<keyword evidence="1 2" id="KW-0694">RNA-binding</keyword>
<name>A0ABU6RN04_9FABA</name>
<dbReference type="InterPro" id="IPR000504">
    <property type="entry name" value="RRM_dom"/>
</dbReference>
<dbReference type="PROSITE" id="PS50102">
    <property type="entry name" value="RRM"/>
    <property type="match status" value="1"/>
</dbReference>
<proteinExistence type="predicted"/>
<sequence length="571" mass="65826">MEKNTFTVFVDNLPKDTTREWLLKEFNKVGKVMDVYLSMKRREKNPMRFAFVRFGTVEKARKAIEQYDRWRFWGWEKYRAKQSQELEESKIKLVSDAMAIEKLGRCLIGETLEPYDYDPLRRSLFNEELSILDEKMLGSMKVIMKFDSNRSLEEAYKSPILHNRFIEIRKWSPGATNGTRRIWIEVTGLPLHGWITENMTKVGSVWGKGPMIQAFEDVEIDGEVFRILVREVGSAKVFLEDKNEPEEVHKEAEEPKGAPEKLTGDEEVQNWAQLEESNKVVEESPTRIRTHEDDRRTEEIAKGLMNNERPTKDAPCNKTHQTFPSPPIRVNNYNPIVPESSSFSVPPGFEVVSQEREVEKNRARKEKQRRIRADKHQRKGLTVRVRGCLADKSRKVGRKGTKKKKKAVTHNEGSFEDIDEFHSEDNGDDSDMERRKTLSFGAESGFRAMDESVALVYLKRTADNHNKKNVVAKSSHRVRGRKKSQFTEGQKWMCLVGNLKEIGVNVMVVLVYAPNSIEGRREVWKEIVEVKSRVNLPVLAFGDFNEVLHAGERSSGRVNSMGVQEFNASNG</sequence>
<dbReference type="SMART" id="SM00360">
    <property type="entry name" value="RRM"/>
    <property type="match status" value="1"/>
</dbReference>
<dbReference type="InterPro" id="IPR012677">
    <property type="entry name" value="Nucleotide-bd_a/b_plait_sf"/>
</dbReference>
<evidence type="ECO:0000256" key="2">
    <source>
        <dbReference type="PROSITE-ProRule" id="PRU00176"/>
    </source>
</evidence>
<accession>A0ABU6RN04</accession>
<feature type="region of interest" description="Disordered" evidence="3">
    <location>
        <begin position="243"/>
        <end position="264"/>
    </location>
</feature>